<dbReference type="Gene3D" id="2.40.420.20">
    <property type="match status" value="1"/>
</dbReference>
<dbReference type="EMBL" id="JBHRTS010000005">
    <property type="protein sequence ID" value="MFC3194717.1"/>
    <property type="molecule type" value="Genomic_DNA"/>
</dbReference>
<dbReference type="PANTHER" id="PTHR30469">
    <property type="entry name" value="MULTIDRUG RESISTANCE PROTEIN MDTA"/>
    <property type="match status" value="1"/>
</dbReference>
<evidence type="ECO:0000313" key="8">
    <source>
        <dbReference type="Proteomes" id="UP001595533"/>
    </source>
</evidence>
<comment type="caution">
    <text evidence="7">The sequence shown here is derived from an EMBL/GenBank/DDBJ whole genome shotgun (WGS) entry which is preliminary data.</text>
</comment>
<proteinExistence type="inferred from homology"/>
<dbReference type="SUPFAM" id="SSF111369">
    <property type="entry name" value="HlyD-like secretion proteins"/>
    <property type="match status" value="1"/>
</dbReference>
<dbReference type="Pfam" id="PF25989">
    <property type="entry name" value="YknX_C"/>
    <property type="match status" value="1"/>
</dbReference>
<dbReference type="PANTHER" id="PTHR30469:SF16">
    <property type="entry name" value="HAE1 FAMILY EFFLUX PUMP MFP COMPONENT"/>
    <property type="match status" value="1"/>
</dbReference>
<dbReference type="Pfam" id="PF25917">
    <property type="entry name" value="BSH_RND"/>
    <property type="match status" value="1"/>
</dbReference>
<dbReference type="InterPro" id="IPR058792">
    <property type="entry name" value="Beta-barrel_RND_2"/>
</dbReference>
<evidence type="ECO:0000259" key="6">
    <source>
        <dbReference type="Pfam" id="PF25989"/>
    </source>
</evidence>
<evidence type="ECO:0000259" key="4">
    <source>
        <dbReference type="Pfam" id="PF25917"/>
    </source>
</evidence>
<dbReference type="RefSeq" id="WP_077410769.1">
    <property type="nucleotide sequence ID" value="NZ_JBHRTS010000005.1"/>
</dbReference>
<dbReference type="InterPro" id="IPR058637">
    <property type="entry name" value="YknX-like_C"/>
</dbReference>
<dbReference type="InterPro" id="IPR058625">
    <property type="entry name" value="MdtA-like_BSH"/>
</dbReference>
<feature type="domain" description="YknX-like C-terminal permuted SH3-like" evidence="6">
    <location>
        <begin position="264"/>
        <end position="332"/>
    </location>
</feature>
<feature type="domain" description="Multidrug resistance protein MdtA-like barrel-sandwich hybrid" evidence="4">
    <location>
        <begin position="51"/>
        <end position="173"/>
    </location>
</feature>
<dbReference type="NCBIfam" id="TIGR01730">
    <property type="entry name" value="RND_mfp"/>
    <property type="match status" value="1"/>
</dbReference>
<dbReference type="Gene3D" id="1.10.287.470">
    <property type="entry name" value="Helix hairpin bin"/>
    <property type="match status" value="1"/>
</dbReference>
<feature type="domain" description="Multidrug resistance protein MdtA-like alpha-helical hairpin" evidence="3">
    <location>
        <begin position="89"/>
        <end position="137"/>
    </location>
</feature>
<evidence type="ECO:0000259" key="3">
    <source>
        <dbReference type="Pfam" id="PF25876"/>
    </source>
</evidence>
<dbReference type="InterPro" id="IPR058624">
    <property type="entry name" value="MdtA-like_HH"/>
</dbReference>
<name>A0ABV7JC25_9GAMM</name>
<protein>
    <submittedName>
        <fullName evidence="7">Efflux RND transporter periplasmic adaptor subunit</fullName>
    </submittedName>
</protein>
<accession>A0ABV7JC25</accession>
<dbReference type="Pfam" id="PF25954">
    <property type="entry name" value="Beta-barrel_RND_2"/>
    <property type="match status" value="1"/>
</dbReference>
<dbReference type="Gene3D" id="2.40.50.100">
    <property type="match status" value="1"/>
</dbReference>
<evidence type="ECO:0000256" key="2">
    <source>
        <dbReference type="SAM" id="SignalP"/>
    </source>
</evidence>
<dbReference type="Pfam" id="PF25876">
    <property type="entry name" value="HH_MFP_RND"/>
    <property type="match status" value="1"/>
</dbReference>
<reference evidence="8" key="1">
    <citation type="journal article" date="2019" name="Int. J. Syst. Evol. Microbiol.">
        <title>The Global Catalogue of Microorganisms (GCM) 10K type strain sequencing project: providing services to taxonomists for standard genome sequencing and annotation.</title>
        <authorList>
            <consortium name="The Broad Institute Genomics Platform"/>
            <consortium name="The Broad Institute Genome Sequencing Center for Infectious Disease"/>
            <person name="Wu L."/>
            <person name="Ma J."/>
        </authorList>
    </citation>
    <scope>NUCLEOTIDE SEQUENCE [LARGE SCALE GENOMIC DNA]</scope>
    <source>
        <strain evidence="8">KCTC 42953</strain>
    </source>
</reference>
<feature type="signal peptide" evidence="2">
    <location>
        <begin position="1"/>
        <end position="19"/>
    </location>
</feature>
<sequence length="357" mass="38822">MKARILLMTLLFNANWTSAQSEAVPVITSTANIENHASVVEALGTLRANESVTITSTVTELVTDIHFTDGQRVRQGDLLITMDTSDELALLAEEQARLAEAQRQVKRLQPLARQNTASKSALDTQQSLVSVSEARIEGINSQINKRRITAPFDGVVGLKNISVGALAQPGNELATLDDDTTMKMDFSVPEKHLSYLMAGLEITAQSQAFPGKMFNGTISSIDSRINPNTRAVQVRALIDNPEQLLKPGILMRIKLLTQQRESLLIPEGAVTSSGTNQSVFVINPTDSTAQQVSIKTGSRYDGKLEILSGLDAGDQVVIHGNLRIQNGSQVEVIAIKRGEETLSELLAQRQNKNQQET</sequence>
<dbReference type="InterPro" id="IPR006143">
    <property type="entry name" value="RND_pump_MFP"/>
</dbReference>
<dbReference type="Proteomes" id="UP001595533">
    <property type="component" value="Unassembled WGS sequence"/>
</dbReference>
<gene>
    <name evidence="7" type="ORF">ACFODZ_10750</name>
</gene>
<keyword evidence="8" id="KW-1185">Reference proteome</keyword>
<organism evidence="7 8">
    <name type="scientific">Marinicella sediminis</name>
    <dbReference type="NCBI Taxonomy" id="1792834"/>
    <lineage>
        <taxon>Bacteria</taxon>
        <taxon>Pseudomonadati</taxon>
        <taxon>Pseudomonadota</taxon>
        <taxon>Gammaproteobacteria</taxon>
        <taxon>Lysobacterales</taxon>
        <taxon>Marinicellaceae</taxon>
        <taxon>Marinicella</taxon>
    </lineage>
</organism>
<evidence type="ECO:0000313" key="7">
    <source>
        <dbReference type="EMBL" id="MFC3194717.1"/>
    </source>
</evidence>
<feature type="chain" id="PRO_5045887846" evidence="2">
    <location>
        <begin position="20"/>
        <end position="357"/>
    </location>
</feature>
<comment type="similarity">
    <text evidence="1">Belongs to the membrane fusion protein (MFP) (TC 8.A.1) family.</text>
</comment>
<evidence type="ECO:0000256" key="1">
    <source>
        <dbReference type="ARBA" id="ARBA00009477"/>
    </source>
</evidence>
<keyword evidence="2" id="KW-0732">Signal</keyword>
<feature type="domain" description="CusB-like beta-barrel" evidence="5">
    <location>
        <begin position="185"/>
        <end position="258"/>
    </location>
</feature>
<dbReference type="Gene3D" id="2.40.30.170">
    <property type="match status" value="1"/>
</dbReference>
<evidence type="ECO:0000259" key="5">
    <source>
        <dbReference type="Pfam" id="PF25954"/>
    </source>
</evidence>